<keyword evidence="2" id="KW-0472">Membrane</keyword>
<evidence type="ECO:0000256" key="2">
    <source>
        <dbReference type="SAM" id="Phobius"/>
    </source>
</evidence>
<keyword evidence="1" id="KW-0802">TPR repeat</keyword>
<dbReference type="EMBL" id="PUIB01000011">
    <property type="protein sequence ID" value="PQO38360.1"/>
    <property type="molecule type" value="Genomic_DNA"/>
</dbReference>
<evidence type="ECO:0000313" key="3">
    <source>
        <dbReference type="EMBL" id="PQO38360.1"/>
    </source>
</evidence>
<keyword evidence="2" id="KW-0812">Transmembrane</keyword>
<comment type="caution">
    <text evidence="3">The sequence shown here is derived from an EMBL/GenBank/DDBJ whole genome shotgun (WGS) entry which is preliminary data.</text>
</comment>
<feature type="repeat" description="TPR" evidence="1">
    <location>
        <begin position="246"/>
        <end position="279"/>
    </location>
</feature>
<gene>
    <name evidence="3" type="ORF">C5Y98_09855</name>
</gene>
<proteinExistence type="predicted"/>
<dbReference type="Gene3D" id="1.25.40.10">
    <property type="entry name" value="Tetratricopeptide repeat domain"/>
    <property type="match status" value="1"/>
</dbReference>
<keyword evidence="2" id="KW-1133">Transmembrane helix</keyword>
<evidence type="ECO:0000313" key="4">
    <source>
        <dbReference type="Proteomes" id="UP000239388"/>
    </source>
</evidence>
<protein>
    <submittedName>
        <fullName evidence="3">Uncharacterized protein</fullName>
    </submittedName>
</protein>
<name>A0A2S8G228_9BACT</name>
<reference evidence="3 4" key="1">
    <citation type="submission" date="2018-02" db="EMBL/GenBank/DDBJ databases">
        <title>Comparative genomes isolates from brazilian mangrove.</title>
        <authorList>
            <person name="Araujo J.E."/>
            <person name="Taketani R.G."/>
            <person name="Silva M.C.P."/>
            <person name="Loureco M.V."/>
            <person name="Andreote F.D."/>
        </authorList>
    </citation>
    <scope>NUCLEOTIDE SEQUENCE [LARGE SCALE GENOMIC DNA]</scope>
    <source>
        <strain evidence="3 4">NAP PRIS-MGV</strain>
    </source>
</reference>
<accession>A0A2S8G228</accession>
<dbReference type="AlphaFoldDB" id="A0A2S8G228"/>
<sequence length="413" mass="46746">MVRIDSVLTNRQGLTCRFLAMFLSHALSHRAHLGNSPENQVPVDYGMFCYWKESERVFWMAVYIYVTVLIASAIPGSAAGQAISRPATLAELSWAAEGDISDEQRSQAQLRLRDHFQWMEDHLPPQWGRFDLKERGEWVFQTMHAQLLTGKYDEDQNSLSEALLNGNFNCVSATILFQVLADHAGLPTMAMQTRGHVWCRLLSRPALDIETTCPTWFLLEPHDQNQAPGIQAGDTARTLTARGLAAKIPYNQASIAAGQEDYSTAIQLLDRALTLDPQDPAATKNRLAILNNWAVRCVSQHDCDQALKILKQIEAQSPDDDQVAENRRRIVDTVIDQWCQEGRFADAVRLAQWMREESRHTVRSIYENWIEDAKSRGEWYEAKNALISAMTALSDDPLSVAQLKRQYRHLLPG</sequence>
<feature type="transmembrane region" description="Helical" evidence="2">
    <location>
        <begin position="57"/>
        <end position="78"/>
    </location>
</feature>
<dbReference type="Proteomes" id="UP000239388">
    <property type="component" value="Unassembled WGS sequence"/>
</dbReference>
<dbReference type="InterPro" id="IPR019734">
    <property type="entry name" value="TPR_rpt"/>
</dbReference>
<organism evidence="3 4">
    <name type="scientific">Blastopirellula marina</name>
    <dbReference type="NCBI Taxonomy" id="124"/>
    <lineage>
        <taxon>Bacteria</taxon>
        <taxon>Pseudomonadati</taxon>
        <taxon>Planctomycetota</taxon>
        <taxon>Planctomycetia</taxon>
        <taxon>Pirellulales</taxon>
        <taxon>Pirellulaceae</taxon>
        <taxon>Blastopirellula</taxon>
    </lineage>
</organism>
<evidence type="ECO:0000256" key="1">
    <source>
        <dbReference type="PROSITE-ProRule" id="PRU00339"/>
    </source>
</evidence>
<dbReference type="InterPro" id="IPR011990">
    <property type="entry name" value="TPR-like_helical_dom_sf"/>
</dbReference>
<dbReference type="SUPFAM" id="SSF48452">
    <property type="entry name" value="TPR-like"/>
    <property type="match status" value="1"/>
</dbReference>
<dbReference type="PROSITE" id="PS50005">
    <property type="entry name" value="TPR"/>
    <property type="match status" value="1"/>
</dbReference>